<dbReference type="Proteomes" id="UP000190285">
    <property type="component" value="Unassembled WGS sequence"/>
</dbReference>
<comment type="similarity">
    <text evidence="3 13">Belongs to the homoserine dehydrogenase family.</text>
</comment>
<keyword evidence="6 12" id="KW-0791">Threonine biosynthesis</keyword>
<comment type="pathway">
    <text evidence="1 12">Amino-acid biosynthesis; L-threonine biosynthesis; L-threonine from L-aspartate: step 3/5.</text>
</comment>
<name>A0A1T5MX05_9FIRM</name>
<gene>
    <name evidence="16" type="ORF">SAMN02194393_05513</name>
</gene>
<evidence type="ECO:0000259" key="15">
    <source>
        <dbReference type="Pfam" id="PF01408"/>
    </source>
</evidence>
<evidence type="ECO:0000256" key="11">
    <source>
        <dbReference type="PIRSR" id="PIRSR036497-2"/>
    </source>
</evidence>
<evidence type="ECO:0000256" key="4">
    <source>
        <dbReference type="ARBA" id="ARBA00013213"/>
    </source>
</evidence>
<evidence type="ECO:0000256" key="2">
    <source>
        <dbReference type="ARBA" id="ARBA00005062"/>
    </source>
</evidence>
<evidence type="ECO:0000256" key="3">
    <source>
        <dbReference type="ARBA" id="ARBA00006753"/>
    </source>
</evidence>
<dbReference type="GO" id="GO:0004412">
    <property type="term" value="F:homoserine dehydrogenase activity"/>
    <property type="evidence" value="ECO:0007669"/>
    <property type="project" value="UniProtKB-EC"/>
</dbReference>
<evidence type="ECO:0000313" key="16">
    <source>
        <dbReference type="EMBL" id="SKC92604.1"/>
    </source>
</evidence>
<evidence type="ECO:0000256" key="13">
    <source>
        <dbReference type="RuleBase" id="RU004171"/>
    </source>
</evidence>
<proteinExistence type="inferred from homology"/>
<dbReference type="SUPFAM" id="SSF51735">
    <property type="entry name" value="NAD(P)-binding Rossmann-fold domains"/>
    <property type="match status" value="1"/>
</dbReference>
<comment type="catalytic activity">
    <reaction evidence="9">
        <text>L-homoserine + NADP(+) = L-aspartate 4-semialdehyde + NADPH + H(+)</text>
        <dbReference type="Rhea" id="RHEA:15761"/>
        <dbReference type="ChEBI" id="CHEBI:15378"/>
        <dbReference type="ChEBI" id="CHEBI:57476"/>
        <dbReference type="ChEBI" id="CHEBI:57783"/>
        <dbReference type="ChEBI" id="CHEBI:58349"/>
        <dbReference type="ChEBI" id="CHEBI:537519"/>
        <dbReference type="EC" id="1.1.1.3"/>
    </reaction>
    <physiologicalReaction direction="right-to-left" evidence="9">
        <dbReference type="Rhea" id="RHEA:15763"/>
    </physiologicalReaction>
</comment>
<evidence type="ECO:0000256" key="12">
    <source>
        <dbReference type="RuleBase" id="RU000579"/>
    </source>
</evidence>
<comment type="pathway">
    <text evidence="2 12">Amino-acid biosynthesis; L-methionine biosynthesis via de novo pathway; L-homoserine from L-aspartate: step 3/3.</text>
</comment>
<evidence type="ECO:0000259" key="14">
    <source>
        <dbReference type="Pfam" id="PF00742"/>
    </source>
</evidence>
<dbReference type="Gene3D" id="3.30.360.10">
    <property type="entry name" value="Dihydrodipicolinate Reductase, domain 2"/>
    <property type="match status" value="1"/>
</dbReference>
<dbReference type="SUPFAM" id="SSF55347">
    <property type="entry name" value="Glyceraldehyde-3-phosphate dehydrogenase-like, C-terminal domain"/>
    <property type="match status" value="1"/>
</dbReference>
<evidence type="ECO:0000256" key="1">
    <source>
        <dbReference type="ARBA" id="ARBA00005056"/>
    </source>
</evidence>
<keyword evidence="17" id="KW-1185">Reference proteome</keyword>
<dbReference type="PANTHER" id="PTHR43331:SF1">
    <property type="entry name" value="HOMOSERINE DEHYDROGENASE"/>
    <property type="match status" value="1"/>
</dbReference>
<feature type="domain" description="Gfo/Idh/MocA-like oxidoreductase N-terminal" evidence="15">
    <location>
        <begin position="1"/>
        <end position="121"/>
    </location>
</feature>
<dbReference type="Pfam" id="PF01408">
    <property type="entry name" value="GFO_IDH_MocA"/>
    <property type="match status" value="1"/>
</dbReference>
<evidence type="ECO:0000256" key="9">
    <source>
        <dbReference type="ARBA" id="ARBA00048841"/>
    </source>
</evidence>
<feature type="active site" description="Proton donor" evidence="10">
    <location>
        <position position="224"/>
    </location>
</feature>
<protein>
    <recommendedName>
        <fullName evidence="5 12">Homoserine dehydrogenase</fullName>
        <ecNumber evidence="4 12">1.1.1.3</ecNumber>
    </recommendedName>
</protein>
<dbReference type="Gene3D" id="3.40.50.720">
    <property type="entry name" value="NAD(P)-binding Rossmann-like Domain"/>
    <property type="match status" value="1"/>
</dbReference>
<dbReference type="InterPro" id="IPR019811">
    <property type="entry name" value="HDH_CS"/>
</dbReference>
<dbReference type="UniPathway" id="UPA00051">
    <property type="reaction ID" value="UER00465"/>
</dbReference>
<evidence type="ECO:0000256" key="10">
    <source>
        <dbReference type="PIRSR" id="PIRSR036497-1"/>
    </source>
</evidence>
<dbReference type="PANTHER" id="PTHR43331">
    <property type="entry name" value="HOMOSERINE DEHYDROGENASE"/>
    <property type="match status" value="1"/>
</dbReference>
<accession>A0A1T5MX05</accession>
<evidence type="ECO:0000256" key="8">
    <source>
        <dbReference type="ARBA" id="ARBA00023053"/>
    </source>
</evidence>
<dbReference type="RefSeq" id="WP_079496060.1">
    <property type="nucleotide sequence ID" value="NZ_FUZT01000030.1"/>
</dbReference>
<keyword evidence="12" id="KW-0028">Amino-acid biosynthesis</keyword>
<keyword evidence="11 12" id="KW-0521">NADP</keyword>
<dbReference type="UniPathway" id="UPA00050">
    <property type="reaction ID" value="UER00063"/>
</dbReference>
<dbReference type="FunFam" id="3.30.360.10:FF:000005">
    <property type="entry name" value="Homoserine dehydrogenase"/>
    <property type="match status" value="1"/>
</dbReference>
<dbReference type="InterPro" id="IPR001342">
    <property type="entry name" value="HDH_cat"/>
</dbReference>
<dbReference type="GO" id="GO:0009086">
    <property type="term" value="P:methionine biosynthetic process"/>
    <property type="evidence" value="ECO:0007669"/>
    <property type="project" value="UniProtKB-KW"/>
</dbReference>
<dbReference type="STRING" id="36842.SAMN02194393_05513"/>
<sequence length="338" mass="37164">MNIGIVGFGGVGKAFVKLLYDKKNYLEKIGLDINLLYIINSTVGIYNPEGINLKNLIENLDLNKKLDEFYASKYINTNFNKMIEIKDIDTLIVMTPTNKETGQPGLSYIKQALENKINVVTADKGPVMLAYKKLNELAIKNNVQFKIGCTCGGALPTVNTGTIDMAGADILSIEGILNGTTNFILEHMENNMVSYHEALLEAQRLGIAETNPSLDVEGWDTAIKLLILTNVLMNQEKKLSDIAVKGITSLSLNDIEEAKRENMKYKLIGKTTNDNGNIHMSVNLEKIDISHPFYIVNSKNKGVRYISDTLGDLTIMGGASGVRAASASILRDIININC</sequence>
<evidence type="ECO:0000256" key="7">
    <source>
        <dbReference type="ARBA" id="ARBA00023002"/>
    </source>
</evidence>
<evidence type="ECO:0000256" key="5">
    <source>
        <dbReference type="ARBA" id="ARBA00013376"/>
    </source>
</evidence>
<dbReference type="EC" id="1.1.1.3" evidence="4 12"/>
<feature type="domain" description="Homoserine dehydrogenase catalytic" evidence="14">
    <location>
        <begin position="156"/>
        <end position="334"/>
    </location>
</feature>
<feature type="binding site" evidence="11">
    <location>
        <position position="124"/>
    </location>
    <ligand>
        <name>NADPH</name>
        <dbReference type="ChEBI" id="CHEBI:57783"/>
    </ligand>
</feature>
<dbReference type="PROSITE" id="PS01042">
    <property type="entry name" value="HOMOSER_DHGENASE"/>
    <property type="match status" value="1"/>
</dbReference>
<dbReference type="EMBL" id="FUZT01000030">
    <property type="protein sequence ID" value="SKC92604.1"/>
    <property type="molecule type" value="Genomic_DNA"/>
</dbReference>
<dbReference type="GO" id="GO:0000166">
    <property type="term" value="F:nucleotide binding"/>
    <property type="evidence" value="ECO:0007669"/>
    <property type="project" value="InterPro"/>
</dbReference>
<organism evidence="16 17">
    <name type="scientific">Maledivibacter halophilus</name>
    <dbReference type="NCBI Taxonomy" id="36842"/>
    <lineage>
        <taxon>Bacteria</taxon>
        <taxon>Bacillati</taxon>
        <taxon>Bacillota</taxon>
        <taxon>Clostridia</taxon>
        <taxon>Peptostreptococcales</taxon>
        <taxon>Caminicellaceae</taxon>
        <taxon>Maledivibacter</taxon>
    </lineage>
</organism>
<feature type="binding site" evidence="11">
    <location>
        <begin position="7"/>
        <end position="12"/>
    </location>
    <ligand>
        <name>NADP(+)</name>
        <dbReference type="ChEBI" id="CHEBI:58349"/>
    </ligand>
</feature>
<dbReference type="OrthoDB" id="9808167at2"/>
<feature type="binding site" evidence="11">
    <location>
        <position position="209"/>
    </location>
    <ligand>
        <name>L-homoserine</name>
        <dbReference type="ChEBI" id="CHEBI:57476"/>
    </ligand>
</feature>
<evidence type="ECO:0000313" key="17">
    <source>
        <dbReference type="Proteomes" id="UP000190285"/>
    </source>
</evidence>
<keyword evidence="7 12" id="KW-0560">Oxidoreductase</keyword>
<dbReference type="InterPro" id="IPR036291">
    <property type="entry name" value="NAD(P)-bd_dom_sf"/>
</dbReference>
<evidence type="ECO:0000256" key="6">
    <source>
        <dbReference type="ARBA" id="ARBA00022697"/>
    </source>
</evidence>
<keyword evidence="12" id="KW-0486">Methionine biosynthesis</keyword>
<keyword evidence="8" id="KW-0915">Sodium</keyword>
<dbReference type="PIRSF" id="PIRSF036497">
    <property type="entry name" value="HDH_short"/>
    <property type="match status" value="1"/>
</dbReference>
<reference evidence="16 17" key="1">
    <citation type="submission" date="2017-02" db="EMBL/GenBank/DDBJ databases">
        <authorList>
            <person name="Peterson S.W."/>
        </authorList>
    </citation>
    <scope>NUCLEOTIDE SEQUENCE [LARGE SCALE GENOMIC DNA]</scope>
    <source>
        <strain evidence="16 17">M1</strain>
    </source>
</reference>
<dbReference type="GO" id="GO:0009088">
    <property type="term" value="P:threonine biosynthetic process"/>
    <property type="evidence" value="ECO:0007669"/>
    <property type="project" value="UniProtKB-UniPathway"/>
</dbReference>
<dbReference type="InterPro" id="IPR000683">
    <property type="entry name" value="Gfo/Idh/MocA-like_OxRdtase_N"/>
</dbReference>
<dbReference type="Pfam" id="PF00742">
    <property type="entry name" value="Homoserine_dh"/>
    <property type="match status" value="1"/>
</dbReference>
<dbReference type="InterPro" id="IPR022697">
    <property type="entry name" value="HDH_short"/>
</dbReference>
<dbReference type="AlphaFoldDB" id="A0A1T5MX05"/>